<proteinExistence type="inferred from homology"/>
<evidence type="ECO:0000256" key="3">
    <source>
        <dbReference type="ARBA" id="ARBA00022527"/>
    </source>
</evidence>
<evidence type="ECO:0000256" key="7">
    <source>
        <dbReference type="ARBA" id="ARBA00022840"/>
    </source>
</evidence>
<feature type="binding site" evidence="10">
    <location>
        <position position="51"/>
    </location>
    <ligand>
        <name>ATP</name>
        <dbReference type="ChEBI" id="CHEBI:30616"/>
    </ligand>
</feature>
<dbReference type="InterPro" id="IPR050660">
    <property type="entry name" value="NEK_Ser/Thr_kinase"/>
</dbReference>
<dbReference type="PANTHER" id="PTHR43671">
    <property type="entry name" value="SERINE/THREONINE-PROTEIN KINASE NEK"/>
    <property type="match status" value="1"/>
</dbReference>
<dbReference type="AlphaFoldDB" id="A0A8B7CX06"/>
<dbReference type="EC" id="2.7.11.1" evidence="2"/>
<dbReference type="PANTHER" id="PTHR43671:SF98">
    <property type="entry name" value="SERINE_THREONINE-PROTEIN KINASE NEK11"/>
    <property type="match status" value="1"/>
</dbReference>
<evidence type="ECO:0000256" key="1">
    <source>
        <dbReference type="ARBA" id="ARBA00010886"/>
    </source>
</evidence>
<dbReference type="PROSITE" id="PS50011">
    <property type="entry name" value="PROTEIN_KINASE_DOM"/>
    <property type="match status" value="1"/>
</dbReference>
<dbReference type="SUPFAM" id="SSF56112">
    <property type="entry name" value="Protein kinase-like (PK-like)"/>
    <property type="match status" value="1"/>
</dbReference>
<keyword evidence="4" id="KW-0808">Transferase</keyword>
<dbReference type="InterPro" id="IPR017441">
    <property type="entry name" value="Protein_kinase_ATP_BS"/>
</dbReference>
<keyword evidence="3" id="KW-0723">Serine/threonine-protein kinase</keyword>
<evidence type="ECO:0000313" key="13">
    <source>
        <dbReference type="Proteomes" id="UP000228380"/>
    </source>
</evidence>
<evidence type="ECO:0000256" key="2">
    <source>
        <dbReference type="ARBA" id="ARBA00012513"/>
    </source>
</evidence>
<dbReference type="InterPro" id="IPR008271">
    <property type="entry name" value="Ser/Thr_kinase_AS"/>
</dbReference>
<dbReference type="GO" id="GO:0005524">
    <property type="term" value="F:ATP binding"/>
    <property type="evidence" value="ECO:0007669"/>
    <property type="project" value="UniProtKB-UniRule"/>
</dbReference>
<evidence type="ECO:0000256" key="8">
    <source>
        <dbReference type="ARBA" id="ARBA00047899"/>
    </source>
</evidence>
<evidence type="ECO:0000259" key="12">
    <source>
        <dbReference type="PROSITE" id="PS50011"/>
    </source>
</evidence>
<dbReference type="Gene3D" id="3.30.200.20">
    <property type="entry name" value="Phosphorylase Kinase, domain 1"/>
    <property type="match status" value="1"/>
</dbReference>
<name>A0A8B7CX06_PHODC</name>
<comment type="catalytic activity">
    <reaction evidence="8">
        <text>L-threonyl-[protein] + ATP = O-phospho-L-threonyl-[protein] + ADP + H(+)</text>
        <dbReference type="Rhea" id="RHEA:46608"/>
        <dbReference type="Rhea" id="RHEA-COMP:11060"/>
        <dbReference type="Rhea" id="RHEA-COMP:11605"/>
        <dbReference type="ChEBI" id="CHEBI:15378"/>
        <dbReference type="ChEBI" id="CHEBI:30013"/>
        <dbReference type="ChEBI" id="CHEBI:30616"/>
        <dbReference type="ChEBI" id="CHEBI:61977"/>
        <dbReference type="ChEBI" id="CHEBI:456216"/>
        <dbReference type="EC" id="2.7.11.1"/>
    </reaction>
</comment>
<dbReference type="Pfam" id="PF00069">
    <property type="entry name" value="Pkinase"/>
    <property type="match status" value="1"/>
</dbReference>
<reference evidence="14" key="1">
    <citation type="submission" date="2025-08" db="UniProtKB">
        <authorList>
            <consortium name="RefSeq"/>
        </authorList>
    </citation>
    <scope>IDENTIFICATION</scope>
    <source>
        <tissue evidence="14">Young leaves</tissue>
    </source>
</reference>
<evidence type="ECO:0000313" key="14">
    <source>
        <dbReference type="RefSeq" id="XP_008808201.1"/>
    </source>
</evidence>
<dbReference type="GO" id="GO:0055028">
    <property type="term" value="C:cortical microtubule"/>
    <property type="evidence" value="ECO:0007669"/>
    <property type="project" value="TreeGrafter"/>
</dbReference>
<dbReference type="PROSITE" id="PS00108">
    <property type="entry name" value="PROTEIN_KINASE_ST"/>
    <property type="match status" value="1"/>
</dbReference>
<feature type="compositionally biased region" description="Polar residues" evidence="11">
    <location>
        <begin position="308"/>
        <end position="320"/>
    </location>
</feature>
<sequence length="582" mass="64270">MVRRGGGSKEESEMEGGGEEWYDVVEQIGRGSFGAAFLVLHKTERKKYVLKRIRLAKQTGKFQRTAHQEMALMASLSNPYIVDYRDGWVDKGSSVCIVTGYCDGGDMAERIKKARGVLFSEEKVCKWLTQLLLAVDYLHSNRVLHRDLKCSNIFLTKDNNVRLGDFGLAKLLNSEDLASSVVGTPNYMCPEILADIPYGYKSDIWSLGCCMFEIAAHRPAFRAPDMAGLINKINRSCISPMPTVYSSSLKRLIKCMLRKNPEHRPTAAELLRDSYLQPYLAESCNPSPIYLPIKSNNNSSPEKRARSRGNSQPQAGTVGSRSAAGDDASRQSGHVAQPIRRNKGSSSRKSINDTVDLHSAGNLNNNEIKRIDPSSSKIWTRTDVDERGQDYNGSLLVKNTDEQEKFKGNQLTSEKIGCMPTEKHQTDQTDGTLIRTLKVEATAMDSKGVKSDDICVQCETSVRSGDEAGPARPASIPLLQRTKTDIEETGGVAEVTSSVSTLTLVNGDSIQAEWDNLNIIQQRANALESLLELCAQLLKQERLEELAAVLRPFGEEVVSSRETAIWLTKSLMSAPKFGGPKI</sequence>
<keyword evidence="5 10" id="KW-0547">Nucleotide-binding</keyword>
<evidence type="ECO:0000256" key="6">
    <source>
        <dbReference type="ARBA" id="ARBA00022777"/>
    </source>
</evidence>
<feature type="compositionally biased region" description="Polar residues" evidence="11">
    <location>
        <begin position="344"/>
        <end position="353"/>
    </location>
</feature>
<dbReference type="GO" id="GO:0007017">
    <property type="term" value="P:microtubule-based process"/>
    <property type="evidence" value="ECO:0007669"/>
    <property type="project" value="TreeGrafter"/>
</dbReference>
<feature type="domain" description="Protein kinase" evidence="12">
    <location>
        <begin position="22"/>
        <end position="280"/>
    </location>
</feature>
<dbReference type="InterPro" id="IPR000719">
    <property type="entry name" value="Prot_kinase_dom"/>
</dbReference>
<comment type="catalytic activity">
    <reaction evidence="9">
        <text>L-seryl-[protein] + ATP = O-phospho-L-seryl-[protein] + ADP + H(+)</text>
        <dbReference type="Rhea" id="RHEA:17989"/>
        <dbReference type="Rhea" id="RHEA-COMP:9863"/>
        <dbReference type="Rhea" id="RHEA-COMP:11604"/>
        <dbReference type="ChEBI" id="CHEBI:15378"/>
        <dbReference type="ChEBI" id="CHEBI:29999"/>
        <dbReference type="ChEBI" id="CHEBI:30616"/>
        <dbReference type="ChEBI" id="CHEBI:83421"/>
        <dbReference type="ChEBI" id="CHEBI:456216"/>
        <dbReference type="EC" id="2.7.11.1"/>
    </reaction>
</comment>
<evidence type="ECO:0000256" key="10">
    <source>
        <dbReference type="PROSITE-ProRule" id="PRU10141"/>
    </source>
</evidence>
<comment type="similarity">
    <text evidence="1">Belongs to the protein kinase superfamily. NEK Ser/Thr protein kinase family. NIMA subfamily.</text>
</comment>
<dbReference type="GeneID" id="103720333"/>
<dbReference type="FunFam" id="1.10.510.10:FF:000597">
    <property type="entry name" value="serine/threonine-protein kinase Nek6 isoform X2"/>
    <property type="match status" value="1"/>
</dbReference>
<gene>
    <name evidence="14" type="primary">LOC103720333</name>
</gene>
<dbReference type="PROSITE" id="PS00107">
    <property type="entry name" value="PROTEIN_KINASE_ATP"/>
    <property type="match status" value="1"/>
</dbReference>
<keyword evidence="6" id="KW-0418">Kinase</keyword>
<dbReference type="KEGG" id="pda:103720333"/>
<keyword evidence="13" id="KW-1185">Reference proteome</keyword>
<dbReference type="CDD" id="cd08215">
    <property type="entry name" value="STKc_Nek"/>
    <property type="match status" value="1"/>
</dbReference>
<dbReference type="Gene3D" id="1.10.510.10">
    <property type="entry name" value="Transferase(Phosphotransferase) domain 1"/>
    <property type="match status" value="1"/>
</dbReference>
<evidence type="ECO:0000256" key="5">
    <source>
        <dbReference type="ARBA" id="ARBA00022741"/>
    </source>
</evidence>
<keyword evidence="7 10" id="KW-0067">ATP-binding</keyword>
<dbReference type="OrthoDB" id="248923at2759"/>
<organism evidence="13 14">
    <name type="scientific">Phoenix dactylifera</name>
    <name type="common">Date palm</name>
    <dbReference type="NCBI Taxonomy" id="42345"/>
    <lineage>
        <taxon>Eukaryota</taxon>
        <taxon>Viridiplantae</taxon>
        <taxon>Streptophyta</taxon>
        <taxon>Embryophyta</taxon>
        <taxon>Tracheophyta</taxon>
        <taxon>Spermatophyta</taxon>
        <taxon>Magnoliopsida</taxon>
        <taxon>Liliopsida</taxon>
        <taxon>Arecaceae</taxon>
        <taxon>Coryphoideae</taxon>
        <taxon>Phoeniceae</taxon>
        <taxon>Phoenix</taxon>
    </lineage>
</organism>
<protein>
    <recommendedName>
        <fullName evidence="2">non-specific serine/threonine protein kinase</fullName>
        <ecNumber evidence="2">2.7.11.1</ecNumber>
    </recommendedName>
</protein>
<dbReference type="InterPro" id="IPR011009">
    <property type="entry name" value="Kinase-like_dom_sf"/>
</dbReference>
<accession>A0A8B7CX06</accession>
<feature type="region of interest" description="Disordered" evidence="11">
    <location>
        <begin position="291"/>
        <end position="360"/>
    </location>
</feature>
<dbReference type="SMART" id="SM00220">
    <property type="entry name" value="S_TKc"/>
    <property type="match status" value="1"/>
</dbReference>
<dbReference type="Proteomes" id="UP000228380">
    <property type="component" value="Unplaced"/>
</dbReference>
<evidence type="ECO:0000256" key="11">
    <source>
        <dbReference type="SAM" id="MobiDB-lite"/>
    </source>
</evidence>
<dbReference type="RefSeq" id="XP_008808201.1">
    <property type="nucleotide sequence ID" value="XM_008809979.4"/>
</dbReference>
<dbReference type="GO" id="GO:0004674">
    <property type="term" value="F:protein serine/threonine kinase activity"/>
    <property type="evidence" value="ECO:0007669"/>
    <property type="project" value="UniProtKB-KW"/>
</dbReference>
<evidence type="ECO:0000256" key="9">
    <source>
        <dbReference type="ARBA" id="ARBA00048679"/>
    </source>
</evidence>
<evidence type="ECO:0000256" key="4">
    <source>
        <dbReference type="ARBA" id="ARBA00022679"/>
    </source>
</evidence>